<protein>
    <submittedName>
        <fullName evidence="4">Ribonuclease</fullName>
    </submittedName>
</protein>
<proteinExistence type="predicted"/>
<dbReference type="Pfam" id="PF04231">
    <property type="entry name" value="Endonuclease_1"/>
    <property type="match status" value="1"/>
</dbReference>
<keyword evidence="2" id="KW-0378">Hydrolase</keyword>
<dbReference type="PANTHER" id="PTHR33607">
    <property type="entry name" value="ENDONUCLEASE-1"/>
    <property type="match status" value="1"/>
</dbReference>
<dbReference type="AlphaFoldDB" id="A0A9X7G0N5"/>
<feature type="signal peptide" evidence="3">
    <location>
        <begin position="1"/>
        <end position="29"/>
    </location>
</feature>
<evidence type="ECO:0000313" key="4">
    <source>
        <dbReference type="EMBL" id="PFT87222.1"/>
    </source>
</evidence>
<gene>
    <name evidence="4" type="ORF">COK81_21000</name>
</gene>
<evidence type="ECO:0000313" key="5">
    <source>
        <dbReference type="Proteomes" id="UP000225910"/>
    </source>
</evidence>
<accession>A0A9X7G0N5</accession>
<keyword evidence="3" id="KW-0732">Signal</keyword>
<sequence length="283" mass="32040">MKKKQTKEKWLSYLLTCTALISVTSTAHAEATISVPKTGFVTHSSTHSPLSSVYSDTAYYQQTSGKTGQELKQALHHIIDHHTELPYDAVWDALRNTDEDPTNPNNILLLYTGRSQGKFTNGANTGQWNREHVWAKSHGNFGTEKGAGTDLHHLKPADVTVNSARGNLDFDEGGTKHPLATNCKYTTTSWEPPDQVKGDIARMLFYMAVRYEGDHGEIDLELNDTVNRGQAPYMGKLATLLKWHEQDPVDAFETRRNDMIYSKYQHNRNPFIDHPEWVQAIWK</sequence>
<name>A0A9X7G0N5_BACTU</name>
<dbReference type="Proteomes" id="UP000225910">
    <property type="component" value="Unassembled WGS sequence"/>
</dbReference>
<organism evidence="4 5">
    <name type="scientific">Bacillus thuringiensis</name>
    <dbReference type="NCBI Taxonomy" id="1428"/>
    <lineage>
        <taxon>Bacteria</taxon>
        <taxon>Bacillati</taxon>
        <taxon>Bacillota</taxon>
        <taxon>Bacilli</taxon>
        <taxon>Bacillales</taxon>
        <taxon>Bacillaceae</taxon>
        <taxon>Bacillus</taxon>
        <taxon>Bacillus cereus group</taxon>
    </lineage>
</organism>
<feature type="chain" id="PRO_5040929779" evidence="3">
    <location>
        <begin position="30"/>
        <end position="283"/>
    </location>
</feature>
<comment type="caution">
    <text evidence="4">The sequence shown here is derived from an EMBL/GenBank/DDBJ whole genome shotgun (WGS) entry which is preliminary data.</text>
</comment>
<dbReference type="PANTHER" id="PTHR33607:SF2">
    <property type="entry name" value="ENDONUCLEASE-1"/>
    <property type="match status" value="1"/>
</dbReference>
<dbReference type="GO" id="GO:0016787">
    <property type="term" value="F:hydrolase activity"/>
    <property type="evidence" value="ECO:0007669"/>
    <property type="project" value="UniProtKB-KW"/>
</dbReference>
<dbReference type="RefSeq" id="WP_098679446.1">
    <property type="nucleotide sequence ID" value="NZ_JARTVI010000005.1"/>
</dbReference>
<dbReference type="SUPFAM" id="SSF54060">
    <property type="entry name" value="His-Me finger endonucleases"/>
    <property type="match status" value="1"/>
</dbReference>
<evidence type="ECO:0000256" key="3">
    <source>
        <dbReference type="SAM" id="SignalP"/>
    </source>
</evidence>
<dbReference type="GO" id="GO:0004518">
    <property type="term" value="F:nuclease activity"/>
    <property type="evidence" value="ECO:0007669"/>
    <property type="project" value="UniProtKB-KW"/>
</dbReference>
<evidence type="ECO:0000256" key="1">
    <source>
        <dbReference type="ARBA" id="ARBA00022722"/>
    </source>
</evidence>
<dbReference type="InterPro" id="IPR044925">
    <property type="entry name" value="His-Me_finger_sf"/>
</dbReference>
<reference evidence="4 5" key="1">
    <citation type="submission" date="2017-09" db="EMBL/GenBank/DDBJ databases">
        <title>Large-scale bioinformatics analysis of Bacillus genomes uncovers conserved roles of natural products in bacterial physiology.</title>
        <authorList>
            <consortium name="Agbiome Team Llc"/>
            <person name="Bleich R.M."/>
            <person name="Grubbs K.J."/>
            <person name="Santa Maria K.C."/>
            <person name="Allen S.E."/>
            <person name="Farag S."/>
            <person name="Shank E.A."/>
            <person name="Bowers A."/>
        </authorList>
    </citation>
    <scope>NUCLEOTIDE SEQUENCE [LARGE SCALE GENOMIC DNA]</scope>
    <source>
        <strain evidence="4 5">AFS064137</strain>
    </source>
</reference>
<dbReference type="EMBL" id="NVCU01000202">
    <property type="protein sequence ID" value="PFT87222.1"/>
    <property type="molecule type" value="Genomic_DNA"/>
</dbReference>
<dbReference type="InterPro" id="IPR007346">
    <property type="entry name" value="Endonuclease-I"/>
</dbReference>
<evidence type="ECO:0000256" key="2">
    <source>
        <dbReference type="ARBA" id="ARBA00022801"/>
    </source>
</evidence>
<keyword evidence="1" id="KW-0540">Nuclease</keyword>